<protein>
    <recommendedName>
        <fullName evidence="3">CUE domain-containing protein</fullName>
    </recommendedName>
</protein>
<name>A0A6C0JI06_9ZZZZ</name>
<dbReference type="EMBL" id="MN740373">
    <property type="protein sequence ID" value="QHU03254.1"/>
    <property type="molecule type" value="Genomic_DNA"/>
</dbReference>
<proteinExistence type="predicted"/>
<evidence type="ECO:0008006" key="3">
    <source>
        <dbReference type="Google" id="ProtNLM"/>
    </source>
</evidence>
<accession>A0A6C0JI06</accession>
<feature type="compositionally biased region" description="Polar residues" evidence="1">
    <location>
        <begin position="99"/>
        <end position="108"/>
    </location>
</feature>
<feature type="region of interest" description="Disordered" evidence="1">
    <location>
        <begin position="96"/>
        <end position="124"/>
    </location>
</feature>
<reference evidence="2" key="1">
    <citation type="journal article" date="2020" name="Nature">
        <title>Giant virus diversity and host interactions through global metagenomics.</title>
        <authorList>
            <person name="Schulz F."/>
            <person name="Roux S."/>
            <person name="Paez-Espino D."/>
            <person name="Jungbluth S."/>
            <person name="Walsh D.A."/>
            <person name="Denef V.J."/>
            <person name="McMahon K.D."/>
            <person name="Konstantinidis K.T."/>
            <person name="Eloe-Fadrosh E.A."/>
            <person name="Kyrpides N.C."/>
            <person name="Woyke T."/>
        </authorList>
    </citation>
    <scope>NUCLEOTIDE SEQUENCE</scope>
    <source>
        <strain evidence="2">GVMAG-M-3300026093-6</strain>
    </source>
</reference>
<feature type="compositionally biased region" description="Low complexity" evidence="1">
    <location>
        <begin position="74"/>
        <end position="83"/>
    </location>
</feature>
<sequence>MERINIDNNYMTLINMYNQMFPSLDNSVIKMIMDENPENTVLDILLELSQDIPIPQPQPNRIEGLPSPIDLQSSKKPSPKNNSQYELEYEFKENEIDTNDNFTSYETVNDSDNEFDPIFGGEGRDRNKNKSFFGGLFKRNTYEKRFNPDDDL</sequence>
<evidence type="ECO:0000313" key="2">
    <source>
        <dbReference type="EMBL" id="QHU03254.1"/>
    </source>
</evidence>
<evidence type="ECO:0000256" key="1">
    <source>
        <dbReference type="SAM" id="MobiDB-lite"/>
    </source>
</evidence>
<organism evidence="2">
    <name type="scientific">viral metagenome</name>
    <dbReference type="NCBI Taxonomy" id="1070528"/>
    <lineage>
        <taxon>unclassified sequences</taxon>
        <taxon>metagenomes</taxon>
        <taxon>organismal metagenomes</taxon>
    </lineage>
</organism>
<dbReference type="AlphaFoldDB" id="A0A6C0JI06"/>
<feature type="region of interest" description="Disordered" evidence="1">
    <location>
        <begin position="53"/>
        <end position="83"/>
    </location>
</feature>